<organism evidence="3 4">
    <name type="scientific">Streptomyces oryzae</name>
    <dbReference type="NCBI Taxonomy" id="1434886"/>
    <lineage>
        <taxon>Bacteria</taxon>
        <taxon>Bacillati</taxon>
        <taxon>Actinomycetota</taxon>
        <taxon>Actinomycetes</taxon>
        <taxon>Kitasatosporales</taxon>
        <taxon>Streptomycetaceae</taxon>
        <taxon>Streptomyces</taxon>
    </lineage>
</organism>
<evidence type="ECO:0000256" key="2">
    <source>
        <dbReference type="SAM" id="MobiDB-lite"/>
    </source>
</evidence>
<protein>
    <submittedName>
        <fullName evidence="3">Cytochrome P450</fullName>
    </submittedName>
</protein>
<dbReference type="PANTHER" id="PTHR24305:SF166">
    <property type="entry name" value="CYTOCHROME P450 12A4, MITOCHONDRIAL-RELATED"/>
    <property type="match status" value="1"/>
</dbReference>
<dbReference type="SUPFAM" id="SSF48264">
    <property type="entry name" value="Cytochrome P450"/>
    <property type="match status" value="1"/>
</dbReference>
<dbReference type="RefSeq" id="WP_209242937.1">
    <property type="nucleotide sequence ID" value="NZ_JADKMA010000211.1"/>
</dbReference>
<name>A0ABS3XL33_9ACTN</name>
<keyword evidence="4" id="KW-1185">Reference proteome</keyword>
<feature type="region of interest" description="Disordered" evidence="2">
    <location>
        <begin position="445"/>
        <end position="473"/>
    </location>
</feature>
<comment type="similarity">
    <text evidence="1">Belongs to the cytochrome P450 family.</text>
</comment>
<dbReference type="Proteomes" id="UP001519064">
    <property type="component" value="Unassembled WGS sequence"/>
</dbReference>
<comment type="caution">
    <text evidence="3">The sequence shown here is derived from an EMBL/GenBank/DDBJ whole genome shotgun (WGS) entry which is preliminary data.</text>
</comment>
<dbReference type="PANTHER" id="PTHR24305">
    <property type="entry name" value="CYTOCHROME P450"/>
    <property type="match status" value="1"/>
</dbReference>
<feature type="compositionally biased region" description="Polar residues" evidence="2">
    <location>
        <begin position="463"/>
        <end position="473"/>
    </location>
</feature>
<dbReference type="InterPro" id="IPR001128">
    <property type="entry name" value="Cyt_P450"/>
</dbReference>
<reference evidence="3 4" key="1">
    <citation type="submission" date="2020-11" db="EMBL/GenBank/DDBJ databases">
        <title>Streptomyces spirodelae sp. nov., isolated from duckweed.</title>
        <authorList>
            <person name="Saimee Y."/>
            <person name="Duangmal K."/>
        </authorList>
    </citation>
    <scope>NUCLEOTIDE SEQUENCE [LARGE SCALE GENOMIC DNA]</scope>
    <source>
        <strain evidence="3 4">S16-07</strain>
    </source>
</reference>
<evidence type="ECO:0000313" key="4">
    <source>
        <dbReference type="Proteomes" id="UP001519064"/>
    </source>
</evidence>
<dbReference type="InterPro" id="IPR050121">
    <property type="entry name" value="Cytochrome_P450_monoxygenase"/>
</dbReference>
<feature type="region of interest" description="Disordered" evidence="2">
    <location>
        <begin position="1"/>
        <end position="25"/>
    </location>
</feature>
<dbReference type="Pfam" id="PF00067">
    <property type="entry name" value="p450"/>
    <property type="match status" value="1"/>
</dbReference>
<dbReference type="InterPro" id="IPR036396">
    <property type="entry name" value="Cyt_P450_sf"/>
</dbReference>
<evidence type="ECO:0000256" key="1">
    <source>
        <dbReference type="ARBA" id="ARBA00010617"/>
    </source>
</evidence>
<sequence>MSRPTPPPGPREPVGPTCPTGPTSTADCAGSAGALPGSIAVRPPRTRLRESLRFAVTHSLPAFARGVPAPRPAVQTLLGAVGQPRWSAATLRTLRDRYHGAPVLLGGASGDTLVLLDPVDVAEFFARPVRELALDAVDKTKMLTVLEPTGVVCSHGDLREERRALNDQVLAHHEETHPSCGTYRTVIAEECTRLTTGPTLGYARLERAVHRISRRIVLGEQAAGDEELHHRLLALRKEGNWGAVRRGPTPAARQRYEAATGRLHVYARHAPATTLLGRAMDTACGADVDPVGQAHHWLLALDAVAAIVARTLLLLAAHPAEQAALYDVPHAPDTARLRACVLEGLRLYPLVPDLLRILRADTTWRGVPYPAGTHVLVPIGFLQRDSGLVPGGSLFAPGRWLAEGAERDTLMAPFGHGEGRCPGDRLGLMAATEVCAQLLSGHRVTGGRPRLDPHRPLPGVLNASGSQLTLARP</sequence>
<feature type="compositionally biased region" description="Pro residues" evidence="2">
    <location>
        <begin position="1"/>
        <end position="13"/>
    </location>
</feature>
<accession>A0ABS3XL33</accession>
<dbReference type="Gene3D" id="1.10.630.10">
    <property type="entry name" value="Cytochrome P450"/>
    <property type="match status" value="1"/>
</dbReference>
<dbReference type="EMBL" id="JADKMA010000211">
    <property type="protein sequence ID" value="MBO8195712.1"/>
    <property type="molecule type" value="Genomic_DNA"/>
</dbReference>
<proteinExistence type="inferred from homology"/>
<gene>
    <name evidence="3" type="ORF">ITI46_29280</name>
</gene>
<evidence type="ECO:0000313" key="3">
    <source>
        <dbReference type="EMBL" id="MBO8195712.1"/>
    </source>
</evidence>